<dbReference type="AlphaFoldDB" id="A0A1I7U142"/>
<keyword evidence="1" id="KW-1185">Reference proteome</keyword>
<name>A0A1I7U142_9PELO</name>
<sequence>MSLSSGSSKNPVNSSTNGFNSIPLPASVWNPQHGNGITVNEISTSAVPTSDEITKNLLTLLSLVGFNRASCFLMLEVMKRIVTGNISSSNNGFPICMPSILHQNNSSALSLWKRSENSAALKPNGQLNAMQTFSGEFDMPVGVQCRADKWRTINFKAGFSQCRSSTC</sequence>
<dbReference type="WBParaSite" id="Csp11.Scaffold629.g13801.t1">
    <property type="protein sequence ID" value="Csp11.Scaffold629.g13801.t1"/>
    <property type="gene ID" value="Csp11.Scaffold629.g13801"/>
</dbReference>
<reference evidence="2" key="1">
    <citation type="submission" date="2016-11" db="UniProtKB">
        <authorList>
            <consortium name="WormBaseParasite"/>
        </authorList>
    </citation>
    <scope>IDENTIFICATION</scope>
</reference>
<accession>A0A1I7U142</accession>
<proteinExistence type="predicted"/>
<protein>
    <submittedName>
        <fullName evidence="2">Uncharacterized protein</fullName>
    </submittedName>
</protein>
<evidence type="ECO:0000313" key="2">
    <source>
        <dbReference type="WBParaSite" id="Csp11.Scaffold629.g13801.t1"/>
    </source>
</evidence>
<dbReference type="Proteomes" id="UP000095282">
    <property type="component" value="Unplaced"/>
</dbReference>
<evidence type="ECO:0000313" key="1">
    <source>
        <dbReference type="Proteomes" id="UP000095282"/>
    </source>
</evidence>
<organism evidence="1 2">
    <name type="scientific">Caenorhabditis tropicalis</name>
    <dbReference type="NCBI Taxonomy" id="1561998"/>
    <lineage>
        <taxon>Eukaryota</taxon>
        <taxon>Metazoa</taxon>
        <taxon>Ecdysozoa</taxon>
        <taxon>Nematoda</taxon>
        <taxon>Chromadorea</taxon>
        <taxon>Rhabditida</taxon>
        <taxon>Rhabditina</taxon>
        <taxon>Rhabditomorpha</taxon>
        <taxon>Rhabditoidea</taxon>
        <taxon>Rhabditidae</taxon>
        <taxon>Peloderinae</taxon>
        <taxon>Caenorhabditis</taxon>
    </lineage>
</organism>